<evidence type="ECO:0000259" key="1">
    <source>
        <dbReference type="Pfam" id="PF05916"/>
    </source>
</evidence>
<proteinExistence type="predicted"/>
<evidence type="ECO:0000313" key="2">
    <source>
        <dbReference type="EMBL" id="HHP68039.1"/>
    </source>
</evidence>
<name>A0A7J3XZY9_9CREN</name>
<reference evidence="2" key="1">
    <citation type="journal article" date="2020" name="mSystems">
        <title>Genome- and Community-Level Interaction Insights into Carbon Utilization and Element Cycling Functions of Hydrothermarchaeota in Hydrothermal Sediment.</title>
        <authorList>
            <person name="Zhou Z."/>
            <person name="Liu Y."/>
            <person name="Xu W."/>
            <person name="Pan J."/>
            <person name="Luo Z.H."/>
            <person name="Li M."/>
        </authorList>
    </citation>
    <scope>NUCLEOTIDE SEQUENCE [LARGE SCALE GENOMIC DNA]</scope>
    <source>
        <strain evidence="2">SpSt-110</strain>
    </source>
</reference>
<organism evidence="2">
    <name type="scientific">Thermogladius calderae</name>
    <dbReference type="NCBI Taxonomy" id="1200300"/>
    <lineage>
        <taxon>Archaea</taxon>
        <taxon>Thermoproteota</taxon>
        <taxon>Thermoprotei</taxon>
        <taxon>Desulfurococcales</taxon>
        <taxon>Desulfurococcaceae</taxon>
        <taxon>Thermogladius</taxon>
    </lineage>
</organism>
<dbReference type="InterPro" id="IPR038437">
    <property type="entry name" value="GINS_Psf3_sf"/>
</dbReference>
<dbReference type="EMBL" id="DRYK01000059">
    <property type="protein sequence ID" value="HHP68039.1"/>
    <property type="molecule type" value="Genomic_DNA"/>
</dbReference>
<sequence length="186" mass="21734">MLFELVYGRILDFLRRDFEEDEVKVEVYKEGFKLVSFEGVLEMVKGAEYTIPRWIAEILGKKGYVRIKDARIPVGELSVLAYNEEAGPHKPLTNKLKGFFYMAMFKARKEIVEEAKSTGDLSKFDELKRIEDSMDSILKTRVKKILNYSLLPDVQQDIEEKLSEEEKYLSRTLRSILALWRKKLGE</sequence>
<feature type="domain" description="GINS subunit" evidence="1">
    <location>
        <begin position="95"/>
        <end position="184"/>
    </location>
</feature>
<protein>
    <recommendedName>
        <fullName evidence="1">GINS subunit domain-containing protein</fullName>
    </recommendedName>
</protein>
<comment type="caution">
    <text evidence="2">The sequence shown here is derived from an EMBL/GenBank/DDBJ whole genome shotgun (WGS) entry which is preliminary data.</text>
</comment>
<dbReference type="InterPro" id="IPR021151">
    <property type="entry name" value="GINS_A"/>
</dbReference>
<dbReference type="Gene3D" id="1.20.58.2050">
    <property type="match status" value="1"/>
</dbReference>
<dbReference type="Pfam" id="PF05916">
    <property type="entry name" value="Sld5"/>
    <property type="match status" value="1"/>
</dbReference>
<gene>
    <name evidence="2" type="ORF">ENM60_04550</name>
</gene>
<dbReference type="AlphaFoldDB" id="A0A7J3XZY9"/>
<accession>A0A7J3XZY9</accession>